<reference evidence="2" key="1">
    <citation type="journal article" date="2020" name="Phytopathology">
        <title>Genome Sequence Resources of Colletotrichum truncatum, C. plurivorum, C. musicola, and C. sojae: Four Species Pathogenic to Soybean (Glycine max).</title>
        <authorList>
            <person name="Rogerio F."/>
            <person name="Boufleur T.R."/>
            <person name="Ciampi-Guillardi M."/>
            <person name="Sukno S.A."/>
            <person name="Thon M.R."/>
            <person name="Massola Junior N.S."/>
            <person name="Baroncelli R."/>
        </authorList>
    </citation>
    <scope>NUCLEOTIDE SEQUENCE</scope>
    <source>
        <strain evidence="2">LFN00145</strain>
    </source>
</reference>
<gene>
    <name evidence="2" type="ORF">CPLU01_11793</name>
</gene>
<feature type="region of interest" description="Disordered" evidence="1">
    <location>
        <begin position="58"/>
        <end position="86"/>
    </location>
</feature>
<dbReference type="Proteomes" id="UP000654918">
    <property type="component" value="Unassembled WGS sequence"/>
</dbReference>
<organism evidence="2 3">
    <name type="scientific">Colletotrichum plurivorum</name>
    <dbReference type="NCBI Taxonomy" id="2175906"/>
    <lineage>
        <taxon>Eukaryota</taxon>
        <taxon>Fungi</taxon>
        <taxon>Dikarya</taxon>
        <taxon>Ascomycota</taxon>
        <taxon>Pezizomycotina</taxon>
        <taxon>Sordariomycetes</taxon>
        <taxon>Hypocreomycetidae</taxon>
        <taxon>Glomerellales</taxon>
        <taxon>Glomerellaceae</taxon>
        <taxon>Colletotrichum</taxon>
        <taxon>Colletotrichum orchidearum species complex</taxon>
    </lineage>
</organism>
<evidence type="ECO:0000313" key="2">
    <source>
        <dbReference type="EMBL" id="KAF6822826.1"/>
    </source>
</evidence>
<evidence type="ECO:0000256" key="1">
    <source>
        <dbReference type="SAM" id="MobiDB-lite"/>
    </source>
</evidence>
<proteinExistence type="predicted"/>
<accession>A0A8H6N810</accession>
<dbReference type="AlphaFoldDB" id="A0A8H6N810"/>
<protein>
    <submittedName>
        <fullName evidence="2">Uncharacterized protein</fullName>
    </submittedName>
</protein>
<comment type="caution">
    <text evidence="2">The sequence shown here is derived from an EMBL/GenBank/DDBJ whole genome shotgun (WGS) entry which is preliminary data.</text>
</comment>
<dbReference type="EMBL" id="WIGO01000227">
    <property type="protein sequence ID" value="KAF6822826.1"/>
    <property type="molecule type" value="Genomic_DNA"/>
</dbReference>
<name>A0A8H6N810_9PEZI</name>
<sequence>MNRHHVVLALGPRLLSARPEPCISFSRRGEALLRALTGTIVHTLQQLRGEDATAERWQEAKTARQKLPAKPLSAAYATPSNLTTQT</sequence>
<evidence type="ECO:0000313" key="3">
    <source>
        <dbReference type="Proteomes" id="UP000654918"/>
    </source>
</evidence>
<keyword evidence="3" id="KW-1185">Reference proteome</keyword>